<accession>A0A6G0YID0</accession>
<evidence type="ECO:0000256" key="1">
    <source>
        <dbReference type="ARBA" id="ARBA00006788"/>
    </source>
</evidence>
<dbReference type="PANTHER" id="PTHR12394:SF12">
    <property type="entry name" value="LD08195P"/>
    <property type="match status" value="1"/>
</dbReference>
<dbReference type="GO" id="GO:0005737">
    <property type="term" value="C:cytoplasm"/>
    <property type="evidence" value="ECO:0007669"/>
    <property type="project" value="TreeGrafter"/>
</dbReference>
<reference evidence="5 6" key="1">
    <citation type="submission" date="2019-08" db="EMBL/GenBank/DDBJ databases">
        <title>Whole genome of Aphis craccivora.</title>
        <authorList>
            <person name="Voronova N.V."/>
            <person name="Shulinski R.S."/>
            <person name="Bandarenka Y.V."/>
            <person name="Zhorov D.G."/>
            <person name="Warner D."/>
        </authorList>
    </citation>
    <scope>NUCLEOTIDE SEQUENCE [LARGE SCALE GENOMIC DNA]</scope>
    <source>
        <strain evidence="5">180601</strain>
        <tissue evidence="5">Whole Body</tissue>
    </source>
</reference>
<feature type="compositionally biased region" description="Polar residues" evidence="4">
    <location>
        <begin position="71"/>
        <end position="95"/>
    </location>
</feature>
<dbReference type="PANTHER" id="PTHR12394">
    <property type="entry name" value="ZYGIN"/>
    <property type="match status" value="1"/>
</dbReference>
<organism evidence="5 6">
    <name type="scientific">Aphis craccivora</name>
    <name type="common">Cowpea aphid</name>
    <dbReference type="NCBI Taxonomy" id="307492"/>
    <lineage>
        <taxon>Eukaryota</taxon>
        <taxon>Metazoa</taxon>
        <taxon>Ecdysozoa</taxon>
        <taxon>Arthropoda</taxon>
        <taxon>Hexapoda</taxon>
        <taxon>Insecta</taxon>
        <taxon>Pterygota</taxon>
        <taxon>Neoptera</taxon>
        <taxon>Paraneoptera</taxon>
        <taxon>Hemiptera</taxon>
        <taxon>Sternorrhyncha</taxon>
        <taxon>Aphidomorpha</taxon>
        <taxon>Aphidoidea</taxon>
        <taxon>Aphididae</taxon>
        <taxon>Aphidini</taxon>
        <taxon>Aphis</taxon>
        <taxon>Aphis</taxon>
    </lineage>
</organism>
<comment type="similarity">
    <text evidence="1">Belongs to the zygin family.</text>
</comment>
<evidence type="ECO:0000313" key="5">
    <source>
        <dbReference type="EMBL" id="KAF0756239.1"/>
    </source>
</evidence>
<keyword evidence="6" id="KW-1185">Reference proteome</keyword>
<evidence type="ECO:0000313" key="6">
    <source>
        <dbReference type="Proteomes" id="UP000478052"/>
    </source>
</evidence>
<feature type="region of interest" description="Disordered" evidence="4">
    <location>
        <begin position="46"/>
        <end position="95"/>
    </location>
</feature>
<keyword evidence="2" id="KW-0597">Phosphoprotein</keyword>
<evidence type="ECO:0000256" key="3">
    <source>
        <dbReference type="ARBA" id="ARBA00023054"/>
    </source>
</evidence>
<dbReference type="EMBL" id="VUJU01003902">
    <property type="protein sequence ID" value="KAF0756239.1"/>
    <property type="molecule type" value="Genomic_DNA"/>
</dbReference>
<comment type="caution">
    <text evidence="5">The sequence shown here is derived from an EMBL/GenBank/DDBJ whole genome shotgun (WGS) entry which is preliminary data.</text>
</comment>
<proteinExistence type="inferred from homology"/>
<evidence type="ECO:0000256" key="4">
    <source>
        <dbReference type="SAM" id="MobiDB-lite"/>
    </source>
</evidence>
<dbReference type="Proteomes" id="UP000478052">
    <property type="component" value="Unassembled WGS sequence"/>
</dbReference>
<evidence type="ECO:0000256" key="2">
    <source>
        <dbReference type="ARBA" id="ARBA00022553"/>
    </source>
</evidence>
<dbReference type="InterPro" id="IPR011680">
    <property type="entry name" value="FEZ"/>
</dbReference>
<name>A0A6G0YID0_APHCR</name>
<dbReference type="OrthoDB" id="7959977at2759"/>
<gene>
    <name evidence="5" type="ORF">FWK35_00025033</name>
</gene>
<keyword evidence="3" id="KW-0175">Coiled coil</keyword>
<dbReference type="AlphaFoldDB" id="A0A6G0YID0"/>
<protein>
    <submittedName>
        <fullName evidence="5">Fasciculation and elongation protein zeta-2</fullName>
    </submittedName>
</protein>
<sequence length="158" mass="17886">MLDMMNKMAELKFEAPLAQFEESDEWTKIMDDDSPLQSAKHNLHIHHHQQGNNQPTTGGSVRNENEEQLDNMLSNSSRAQEPVNKSCTQCGANNNNVGVEVTTSDTDNFGETFSGSLEDLVHTFDDKITRCFCDYEESVEKLAPVQIRTQEEIMNECQ</sequence>
<feature type="compositionally biased region" description="Polar residues" evidence="4">
    <location>
        <begin position="50"/>
        <end position="62"/>
    </location>
</feature>
<dbReference type="Pfam" id="PF07763">
    <property type="entry name" value="FEZ"/>
    <property type="match status" value="1"/>
</dbReference>
<dbReference type="GO" id="GO:0030424">
    <property type="term" value="C:axon"/>
    <property type="evidence" value="ECO:0007669"/>
    <property type="project" value="TreeGrafter"/>
</dbReference>